<protein>
    <recommendedName>
        <fullName evidence="6">RCK N-terminal domain-containing protein</fullName>
    </recommendedName>
</protein>
<evidence type="ECO:0000256" key="1">
    <source>
        <dbReference type="SAM" id="Phobius"/>
    </source>
</evidence>
<evidence type="ECO:0008006" key="6">
    <source>
        <dbReference type="Google" id="ProtNLM"/>
    </source>
</evidence>
<reference evidence="4 5" key="1">
    <citation type="submission" date="2023-04" db="EMBL/GenBank/DDBJ databases">
        <title>Marinobulbifer ophiurae gen. nov., sp. Nov., isolate from tissue of brittle star Ophioplocus japonicus.</title>
        <authorList>
            <person name="Kawano K."/>
            <person name="Sawayama S."/>
            <person name="Nakagawa S."/>
        </authorList>
    </citation>
    <scope>NUCLEOTIDE SEQUENCE [LARGE SCALE GENOMIC DNA]</scope>
    <source>
        <strain evidence="4 5">NKW57</strain>
    </source>
</reference>
<dbReference type="InterPro" id="IPR036291">
    <property type="entry name" value="NAD(P)-bd_dom_sf"/>
</dbReference>
<name>A0ABQ6M025_9GAMM</name>
<dbReference type="PANTHER" id="PTHR43833">
    <property type="entry name" value="POTASSIUM CHANNEL PROTEIN 2-RELATED-RELATED"/>
    <property type="match status" value="1"/>
</dbReference>
<evidence type="ECO:0000313" key="4">
    <source>
        <dbReference type="EMBL" id="GMG87703.1"/>
    </source>
</evidence>
<dbReference type="Pfam" id="PF02026">
    <property type="entry name" value="RyR"/>
    <property type="match status" value="1"/>
</dbReference>
<gene>
    <name evidence="4" type="ORF">MNKW57_20240</name>
</gene>
<sequence>MRGLADLLRRNEWVLVSVLIVICFAIGCVGHAGLQLSDGAEGSVNYWDAVYSTFQLFIFEGPDVTDEWPLQMQLVRLLSPFLLIYAAVKTIWLHVGTHVSLFFLRFAPRRFVVICGIGETGERLAREYLQRSRKAVVLVDRKPENPRVEALCREGAIAVRGDALDCAVLNRARVYDAREIFLFTGDEQSNIAIAKIVHRLVRPKTGSRPHSGLNAVGRNIWKRFKKNDRGWLCCYMEVDSPDIYELFESHPFFGLITETFRVKIFNRDESVARNIFSECAPDLYYLPKSAEDRGMNVLFLGFSPLVRQMIIQLALTAHYPDLRIPKARVICCDAFREEIEKFQRRFPNLDDVIELSFTFRNPLTIKPQEWFDIQAHEQFAVCYCSLTHDVDSILAVRRINRIQVVNKIEKLNFVICLNQQTWIADVVDDVFVEVTRNKGDLSEAEPIEYFETLDRTITQDVIVNDSLDAVARVIHEEYLGADFPGSDAELKNASGTAWEDLPRHKRVANQRAADHLDVKLRIIGCARSAAVNDYGSFVMTDEEIDVLAKVEHQRWMADKYLSGYVCGELRDEVRMSHPDLKSWDMLSEADREKDRQNVRLIPHLLKMLGQVAERSGYVGEPSPNVELQVQGAH</sequence>
<dbReference type="InterPro" id="IPR050721">
    <property type="entry name" value="Trk_Ktr_HKT_K-transport"/>
</dbReference>
<feature type="transmembrane region" description="Helical" evidence="1">
    <location>
        <begin position="12"/>
        <end position="34"/>
    </location>
</feature>
<comment type="caution">
    <text evidence="4">The sequence shown here is derived from an EMBL/GenBank/DDBJ whole genome shotgun (WGS) entry which is preliminary data.</text>
</comment>
<proteinExistence type="predicted"/>
<keyword evidence="5" id="KW-1185">Reference proteome</keyword>
<keyword evidence="1" id="KW-1133">Transmembrane helix</keyword>
<organism evidence="4 5">
    <name type="scientific">Biformimicrobium ophioploci</name>
    <dbReference type="NCBI Taxonomy" id="3036711"/>
    <lineage>
        <taxon>Bacteria</taxon>
        <taxon>Pseudomonadati</taxon>
        <taxon>Pseudomonadota</taxon>
        <taxon>Gammaproteobacteria</taxon>
        <taxon>Cellvibrionales</taxon>
        <taxon>Microbulbiferaceae</taxon>
        <taxon>Biformimicrobium</taxon>
    </lineage>
</organism>
<accession>A0ABQ6M025</accession>
<dbReference type="Gene3D" id="3.40.50.720">
    <property type="entry name" value="NAD(P)-binding Rossmann-like Domain"/>
    <property type="match status" value="1"/>
</dbReference>
<dbReference type="InterPro" id="IPR003032">
    <property type="entry name" value="Ryanodine_rcpt"/>
</dbReference>
<evidence type="ECO:0000259" key="2">
    <source>
        <dbReference type="Pfam" id="PF02026"/>
    </source>
</evidence>
<evidence type="ECO:0000259" key="3">
    <source>
        <dbReference type="Pfam" id="PF02254"/>
    </source>
</evidence>
<feature type="domain" description="RCK N-terminal" evidence="3">
    <location>
        <begin position="112"/>
        <end position="200"/>
    </location>
</feature>
<dbReference type="Pfam" id="PF02254">
    <property type="entry name" value="TrkA_N"/>
    <property type="match status" value="1"/>
</dbReference>
<dbReference type="InterPro" id="IPR003148">
    <property type="entry name" value="RCK_N"/>
</dbReference>
<dbReference type="PROSITE" id="PS51257">
    <property type="entry name" value="PROKAR_LIPOPROTEIN"/>
    <property type="match status" value="1"/>
</dbReference>
<evidence type="ECO:0000313" key="5">
    <source>
        <dbReference type="Proteomes" id="UP001224392"/>
    </source>
</evidence>
<dbReference type="Proteomes" id="UP001224392">
    <property type="component" value="Unassembled WGS sequence"/>
</dbReference>
<keyword evidence="1" id="KW-0472">Membrane</keyword>
<dbReference type="Gene3D" id="6.20.350.10">
    <property type="match status" value="1"/>
</dbReference>
<keyword evidence="1" id="KW-0812">Transmembrane</keyword>
<feature type="domain" description="Ryanodine receptor Ryr" evidence="2">
    <location>
        <begin position="544"/>
        <end position="609"/>
    </location>
</feature>
<dbReference type="SUPFAM" id="SSF51735">
    <property type="entry name" value="NAD(P)-binding Rossmann-fold domains"/>
    <property type="match status" value="1"/>
</dbReference>
<dbReference type="EMBL" id="BSYJ01000004">
    <property type="protein sequence ID" value="GMG87703.1"/>
    <property type="molecule type" value="Genomic_DNA"/>
</dbReference>